<dbReference type="EC" id="3.1.3.2" evidence="1"/>
<dbReference type="InterPro" id="IPR036938">
    <property type="entry name" value="PAP2/HPO_sf"/>
</dbReference>
<gene>
    <name evidence="4" type="ORF">GGR89_003990</name>
</gene>
<comment type="caution">
    <text evidence="4">The sequence shown here is derived from an EMBL/GenBank/DDBJ whole genome shotgun (WGS) entry which is preliminary data.</text>
</comment>
<dbReference type="SMART" id="SM00014">
    <property type="entry name" value="acidPPc"/>
    <property type="match status" value="1"/>
</dbReference>
<keyword evidence="2" id="KW-0732">Signal</keyword>
<dbReference type="SUPFAM" id="SSF48317">
    <property type="entry name" value="Acid phosphatase/Vanadium-dependent haloperoxidase"/>
    <property type="match status" value="1"/>
</dbReference>
<dbReference type="GO" id="GO:0003993">
    <property type="term" value="F:acid phosphatase activity"/>
    <property type="evidence" value="ECO:0007669"/>
    <property type="project" value="UniProtKB-EC"/>
</dbReference>
<accession>A0A7X6BER9</accession>
<dbReference type="PRINTS" id="PR00483">
    <property type="entry name" value="BACPHPHTASE"/>
</dbReference>
<feature type="signal peptide" evidence="2">
    <location>
        <begin position="1"/>
        <end position="19"/>
    </location>
</feature>
<dbReference type="Gene3D" id="1.20.144.10">
    <property type="entry name" value="Phosphatidic acid phosphatase type 2/haloperoxidase"/>
    <property type="match status" value="1"/>
</dbReference>
<comment type="similarity">
    <text evidence="1">Belongs to the class A bacterial acid phosphatase family.</text>
</comment>
<evidence type="ECO:0000313" key="5">
    <source>
        <dbReference type="Proteomes" id="UP000531251"/>
    </source>
</evidence>
<organism evidence="4 5">
    <name type="scientific">Sphingomonas trueperi</name>
    <dbReference type="NCBI Taxonomy" id="53317"/>
    <lineage>
        <taxon>Bacteria</taxon>
        <taxon>Pseudomonadati</taxon>
        <taxon>Pseudomonadota</taxon>
        <taxon>Alphaproteobacteria</taxon>
        <taxon>Sphingomonadales</taxon>
        <taxon>Sphingomonadaceae</taxon>
        <taxon>Sphingomonas</taxon>
    </lineage>
</organism>
<name>A0A7X6BER9_9SPHN</name>
<dbReference type="InterPro" id="IPR001011">
    <property type="entry name" value="Acid_Pase_classA_bac"/>
</dbReference>
<evidence type="ECO:0000259" key="3">
    <source>
        <dbReference type="SMART" id="SM00014"/>
    </source>
</evidence>
<dbReference type="InterPro" id="IPR000326">
    <property type="entry name" value="PAP2/HPO"/>
</dbReference>
<dbReference type="GO" id="GO:0030288">
    <property type="term" value="C:outer membrane-bounded periplasmic space"/>
    <property type="evidence" value="ECO:0007669"/>
    <property type="project" value="InterPro"/>
</dbReference>
<dbReference type="Pfam" id="PF01569">
    <property type="entry name" value="PAP2"/>
    <property type="match status" value="1"/>
</dbReference>
<dbReference type="Proteomes" id="UP000531251">
    <property type="component" value="Unassembled WGS sequence"/>
</dbReference>
<sequence length="252" mass="26615">MIRGGIFAALSLLIAVPQASDTAPYLAAGQYPDGMAILPPPPALDSPGAALDMAVFRATRKLEGTPRWRIATDDVTNDPLRRNACAMGMVLDVKTAPALARLLDRAGTGPVVGRVKAAYQVPRPYLREDGPICEAKTAHLASNGDYPSGHTANGWLEAQILAEVMPDKATAILARGRAYGESRAICGSHSKSAVEAGYMAGASVFAVLQTSPAYQRDLAAARQEAARLRTTAPRPDAQSCVAEAEALRVRPW</sequence>
<dbReference type="CDD" id="cd03397">
    <property type="entry name" value="PAP2_acid_phosphatase"/>
    <property type="match status" value="1"/>
</dbReference>
<proteinExistence type="inferred from homology"/>
<protein>
    <recommendedName>
        <fullName evidence="1">Acid phosphatase</fullName>
        <ecNumber evidence="1">3.1.3.2</ecNumber>
    </recommendedName>
</protein>
<comment type="catalytic activity">
    <reaction evidence="1">
        <text>a phosphate monoester + H2O = an alcohol + phosphate</text>
        <dbReference type="Rhea" id="RHEA:15017"/>
        <dbReference type="ChEBI" id="CHEBI:15377"/>
        <dbReference type="ChEBI" id="CHEBI:30879"/>
        <dbReference type="ChEBI" id="CHEBI:43474"/>
        <dbReference type="ChEBI" id="CHEBI:67140"/>
        <dbReference type="EC" id="3.1.3.2"/>
    </reaction>
</comment>
<dbReference type="EMBL" id="JAATJB010000018">
    <property type="protein sequence ID" value="NJB99645.1"/>
    <property type="molecule type" value="Genomic_DNA"/>
</dbReference>
<dbReference type="RefSeq" id="WP_125973725.1">
    <property type="nucleotide sequence ID" value="NZ_BAAADY010000027.1"/>
</dbReference>
<feature type="domain" description="Phosphatidic acid phosphatase type 2/haloperoxidase" evidence="3">
    <location>
        <begin position="97"/>
        <end position="209"/>
    </location>
</feature>
<feature type="chain" id="PRO_5031502395" description="Acid phosphatase" evidence="2">
    <location>
        <begin position="20"/>
        <end position="252"/>
    </location>
</feature>
<evidence type="ECO:0000313" key="4">
    <source>
        <dbReference type="EMBL" id="NJB99645.1"/>
    </source>
</evidence>
<dbReference type="AlphaFoldDB" id="A0A7X6BER9"/>
<evidence type="ECO:0000256" key="1">
    <source>
        <dbReference type="PIRNR" id="PIRNR000897"/>
    </source>
</evidence>
<dbReference type="PIRSF" id="PIRSF000897">
    <property type="entry name" value="Acid_Ptase_ClsA"/>
    <property type="match status" value="1"/>
</dbReference>
<reference evidence="4 5" key="1">
    <citation type="submission" date="2020-03" db="EMBL/GenBank/DDBJ databases">
        <title>Genomic Encyclopedia of Type Strains, Phase IV (KMG-IV): sequencing the most valuable type-strain genomes for metagenomic binning, comparative biology and taxonomic classification.</title>
        <authorList>
            <person name="Goeker M."/>
        </authorList>
    </citation>
    <scope>NUCLEOTIDE SEQUENCE [LARGE SCALE GENOMIC DNA]</scope>
    <source>
        <strain evidence="4 5">DSM 7225</strain>
    </source>
</reference>
<keyword evidence="1 4" id="KW-0378">Hydrolase</keyword>
<keyword evidence="5" id="KW-1185">Reference proteome</keyword>
<evidence type="ECO:0000256" key="2">
    <source>
        <dbReference type="SAM" id="SignalP"/>
    </source>
</evidence>